<organism evidence="1 2">
    <name type="scientific">Aequorivita iocasae</name>
    <dbReference type="NCBI Taxonomy" id="2803865"/>
    <lineage>
        <taxon>Bacteria</taxon>
        <taxon>Pseudomonadati</taxon>
        <taxon>Bacteroidota</taxon>
        <taxon>Flavobacteriia</taxon>
        <taxon>Flavobacteriales</taxon>
        <taxon>Flavobacteriaceae</taxon>
        <taxon>Aequorivita</taxon>
    </lineage>
</organism>
<name>A0ABX7DSH6_9FLAO</name>
<evidence type="ECO:0000313" key="1">
    <source>
        <dbReference type="EMBL" id="QQX77106.1"/>
    </source>
</evidence>
<accession>A0ABX7DSH6</accession>
<reference evidence="1 2" key="1">
    <citation type="submission" date="2021-01" db="EMBL/GenBank/DDBJ databases">
        <title>Aequorivita sp. strain KX20305, a bacterium isolated from the sediment collected at a cold seep field in South China Sea.</title>
        <authorList>
            <person name="Zhang H."/>
            <person name="Li C."/>
        </authorList>
    </citation>
    <scope>NUCLEOTIDE SEQUENCE [LARGE SCALE GENOMIC DNA]</scope>
    <source>
        <strain evidence="1 2">KX20305</strain>
    </source>
</reference>
<proteinExistence type="predicted"/>
<protein>
    <submittedName>
        <fullName evidence="1">Uncharacterized protein</fullName>
    </submittedName>
</protein>
<gene>
    <name evidence="1" type="ORF">JK629_02200</name>
</gene>
<dbReference type="RefSeq" id="WP_202337009.1">
    <property type="nucleotide sequence ID" value="NZ_CP068439.1"/>
</dbReference>
<dbReference type="EMBL" id="CP068439">
    <property type="protein sequence ID" value="QQX77106.1"/>
    <property type="molecule type" value="Genomic_DNA"/>
</dbReference>
<keyword evidence="2" id="KW-1185">Reference proteome</keyword>
<evidence type="ECO:0000313" key="2">
    <source>
        <dbReference type="Proteomes" id="UP000629420"/>
    </source>
</evidence>
<sequence length="125" mass="14669">MKEIKNRIQLKMHQLVAHSCNFDIRPTKEFEQLHVSLLKFYFNAVDVNIDYQEELISIWNTKPLTTNPLRLFDINEAIADLVGYTNLQETLDGCIEDGHLQTNFYKKLLLKYDEYLPNEDDAMSA</sequence>
<dbReference type="Proteomes" id="UP000629420">
    <property type="component" value="Chromosome"/>
</dbReference>